<dbReference type="InterPro" id="IPR005025">
    <property type="entry name" value="FMN_Rdtase-like_dom"/>
</dbReference>
<dbReference type="KEGG" id="cace:CACET_c10430"/>
<evidence type="ECO:0000313" key="4">
    <source>
        <dbReference type="Proteomes" id="UP000035704"/>
    </source>
</evidence>
<keyword evidence="1" id="KW-0285">Flavoprotein</keyword>
<dbReference type="InterPro" id="IPR029039">
    <property type="entry name" value="Flavoprotein-like_sf"/>
</dbReference>
<dbReference type="RefSeq" id="WP_044823326.1">
    <property type="nucleotide sequence ID" value="NZ_CP009687.1"/>
</dbReference>
<dbReference type="PATRIC" id="fig|84022.5.peg.2283"/>
<name>A0A0D8IDR7_9CLOT</name>
<dbReference type="OrthoDB" id="1705236at2"/>
<gene>
    <name evidence="3" type="ORF">CACET_c10430</name>
</gene>
<reference evidence="3 4" key="1">
    <citation type="submission" date="2014-10" db="EMBL/GenBank/DDBJ databases">
        <title>Genome sequence of Clostridium aceticum DSM 1496.</title>
        <authorList>
            <person name="Poehlein A."/>
            <person name="Schiel-Bengelsdorf B."/>
            <person name="Gottschalk G."/>
            <person name="Duerre P."/>
            <person name="Daniel R."/>
        </authorList>
    </citation>
    <scope>NUCLEOTIDE SEQUENCE [LARGE SCALE GENOMIC DNA]</scope>
    <source>
        <strain evidence="3 4">DSM 1496</strain>
    </source>
</reference>
<keyword evidence="2" id="KW-0288">FMN</keyword>
<dbReference type="GO" id="GO:0016491">
    <property type="term" value="F:oxidoreductase activity"/>
    <property type="evidence" value="ECO:0007669"/>
    <property type="project" value="InterPro"/>
</dbReference>
<dbReference type="EMBL" id="CP009687">
    <property type="protein sequence ID" value="AKL94546.1"/>
    <property type="molecule type" value="Genomic_DNA"/>
</dbReference>
<evidence type="ECO:0000256" key="2">
    <source>
        <dbReference type="ARBA" id="ARBA00022643"/>
    </source>
</evidence>
<dbReference type="SUPFAM" id="SSF52218">
    <property type="entry name" value="Flavoproteins"/>
    <property type="match status" value="1"/>
</dbReference>
<protein>
    <submittedName>
        <fullName evidence="3">NADPH-dependent FMN reductase</fullName>
    </submittedName>
</protein>
<dbReference type="PANTHER" id="PTHR43278">
    <property type="entry name" value="NAD(P)H-DEPENDENT FMN-CONTAINING OXIDOREDUCTASE YWQN-RELATED"/>
    <property type="match status" value="1"/>
</dbReference>
<dbReference type="STRING" id="84022.CACET_c10430"/>
<dbReference type="Gene3D" id="3.40.50.360">
    <property type="match status" value="1"/>
</dbReference>
<dbReference type="Pfam" id="PF03358">
    <property type="entry name" value="FMN_red"/>
    <property type="match status" value="1"/>
</dbReference>
<keyword evidence="4" id="KW-1185">Reference proteome</keyword>
<dbReference type="InterPro" id="IPR051796">
    <property type="entry name" value="ISF_SsuE-like"/>
</dbReference>
<organism evidence="3 4">
    <name type="scientific">Clostridium aceticum</name>
    <dbReference type="NCBI Taxonomy" id="84022"/>
    <lineage>
        <taxon>Bacteria</taxon>
        <taxon>Bacillati</taxon>
        <taxon>Bacillota</taxon>
        <taxon>Clostridia</taxon>
        <taxon>Eubacteriales</taxon>
        <taxon>Clostridiaceae</taxon>
        <taxon>Clostridium</taxon>
    </lineage>
</organism>
<dbReference type="PANTHER" id="PTHR43278:SF4">
    <property type="entry name" value="NAD(P)H-DEPENDENT FMN-CONTAINING OXIDOREDUCTASE YWQN-RELATED"/>
    <property type="match status" value="1"/>
</dbReference>
<evidence type="ECO:0000313" key="3">
    <source>
        <dbReference type="EMBL" id="AKL94546.1"/>
    </source>
</evidence>
<evidence type="ECO:0000256" key="1">
    <source>
        <dbReference type="ARBA" id="ARBA00022630"/>
    </source>
</evidence>
<dbReference type="Proteomes" id="UP000035704">
    <property type="component" value="Chromosome"/>
</dbReference>
<dbReference type="AlphaFoldDB" id="A0A0D8IDR7"/>
<sequence length="349" mass="39024">MTYLIMPGEVSKQLCDMVEAATKNHQVTSIRNHINLPDLRDKKIIFAIELDQSGINIPIYEILSSLYAQGYEALSGASAVLLIHSASELHTKNVAKSIVFKANQLGCTFIGHPLVEATATLSNFRTWQKTFRKSLKDISLDLSSILGQRLLNQNFSMVKKPKILALHASSKSTSNTLMLWHMVKKHLHHCEIEELHVENGTVLDCIGCTYNTCRHFGLRSSCFYGGIMIKEILPAIENSDAILWICPNYNDSISANLMAVINRLTALYRKISFYNKTIFSIIVSGNSGGDVVAEQLIDALTINKGFRLPPYFSMMETANDPGRILEVADIENKAKKFAEHILTNIKTYD</sequence>
<proteinExistence type="predicted"/>
<accession>A0A0D8IDR7</accession>